<dbReference type="AlphaFoldDB" id="A0A564Y6K7"/>
<proteinExistence type="predicted"/>
<dbReference type="EMBL" id="CABIJS010000110">
    <property type="protein sequence ID" value="VUZ42880.1"/>
    <property type="molecule type" value="Genomic_DNA"/>
</dbReference>
<reference evidence="1 2" key="1">
    <citation type="submission" date="2019-07" db="EMBL/GenBank/DDBJ databases">
        <authorList>
            <person name="Jastrzebski P J."/>
            <person name="Paukszto L."/>
            <person name="Jastrzebski P J."/>
        </authorList>
    </citation>
    <scope>NUCLEOTIDE SEQUENCE [LARGE SCALE GENOMIC DNA]</scope>
    <source>
        <strain evidence="1 2">WMS-il1</strain>
    </source>
</reference>
<organism evidence="1 2">
    <name type="scientific">Hymenolepis diminuta</name>
    <name type="common">Rat tapeworm</name>
    <dbReference type="NCBI Taxonomy" id="6216"/>
    <lineage>
        <taxon>Eukaryota</taxon>
        <taxon>Metazoa</taxon>
        <taxon>Spiralia</taxon>
        <taxon>Lophotrochozoa</taxon>
        <taxon>Platyhelminthes</taxon>
        <taxon>Cestoda</taxon>
        <taxon>Eucestoda</taxon>
        <taxon>Cyclophyllidea</taxon>
        <taxon>Hymenolepididae</taxon>
        <taxon>Hymenolepis</taxon>
    </lineage>
</organism>
<dbReference type="Proteomes" id="UP000321570">
    <property type="component" value="Unassembled WGS sequence"/>
</dbReference>
<gene>
    <name evidence="1" type="ORF">WMSIL1_LOCUS3467</name>
</gene>
<evidence type="ECO:0000313" key="1">
    <source>
        <dbReference type="EMBL" id="VUZ42880.1"/>
    </source>
</evidence>
<sequence>MSVTSSLPLLRDQTQDALQEALGMLYKIPKPIGSSKITVGIENLHQLQRVDLGATYLLKHLHDKYSSQSNGASDTINTAFSSNDIRSSRKLKKSKPYEE</sequence>
<keyword evidence="2" id="KW-1185">Reference proteome</keyword>
<protein>
    <submittedName>
        <fullName evidence="1">Uncharacterized protein</fullName>
    </submittedName>
</protein>
<name>A0A564Y6K7_HYMDI</name>
<evidence type="ECO:0000313" key="2">
    <source>
        <dbReference type="Proteomes" id="UP000321570"/>
    </source>
</evidence>
<accession>A0A564Y6K7</accession>